<proteinExistence type="predicted"/>
<dbReference type="RefSeq" id="WP_203167841.1">
    <property type="nucleotide sequence ID" value="NZ_JAEVLS010000002.1"/>
</dbReference>
<gene>
    <name evidence="1" type="ORF">JM946_13845</name>
</gene>
<name>A0ABS1WXW4_9GAMM</name>
<dbReference type="Gene3D" id="1.10.260.40">
    <property type="entry name" value="lambda repressor-like DNA-binding domains"/>
    <property type="match status" value="1"/>
</dbReference>
<evidence type="ECO:0000313" key="2">
    <source>
        <dbReference type="Proteomes" id="UP000661077"/>
    </source>
</evidence>
<evidence type="ECO:0008006" key="3">
    <source>
        <dbReference type="Google" id="ProtNLM"/>
    </source>
</evidence>
<dbReference type="EMBL" id="JAEVLS010000002">
    <property type="protein sequence ID" value="MBM0105819.1"/>
    <property type="molecule type" value="Genomic_DNA"/>
</dbReference>
<dbReference type="InterPro" id="IPR010982">
    <property type="entry name" value="Lambda_DNA-bd_dom_sf"/>
</dbReference>
<evidence type="ECO:0000313" key="1">
    <source>
        <dbReference type="EMBL" id="MBM0105819.1"/>
    </source>
</evidence>
<dbReference type="Proteomes" id="UP000661077">
    <property type="component" value="Unassembled WGS sequence"/>
</dbReference>
<comment type="caution">
    <text evidence="1">The sequence shown here is derived from an EMBL/GenBank/DDBJ whole genome shotgun (WGS) entry which is preliminary data.</text>
</comment>
<keyword evidence="2" id="KW-1185">Reference proteome</keyword>
<organism evidence="1 2">
    <name type="scientific">Steroidobacter gossypii</name>
    <dbReference type="NCBI Taxonomy" id="2805490"/>
    <lineage>
        <taxon>Bacteria</taxon>
        <taxon>Pseudomonadati</taxon>
        <taxon>Pseudomonadota</taxon>
        <taxon>Gammaproteobacteria</taxon>
        <taxon>Steroidobacterales</taxon>
        <taxon>Steroidobacteraceae</taxon>
        <taxon>Steroidobacter</taxon>
    </lineage>
</organism>
<accession>A0ABS1WXW4</accession>
<protein>
    <recommendedName>
        <fullName evidence="3">Transcriptional regulator</fullName>
    </recommendedName>
</protein>
<sequence>MAHKVQIASAEDLGAVVRATRKWQKLRQDEVGGFSHTFIGELEGGKPTAQLGKVLEALRELGIKVQLELPPGMSPPSVVEQRSGR</sequence>
<reference evidence="1 2" key="1">
    <citation type="journal article" date="2021" name="Int. J. Syst. Evol. Microbiol.">
        <title>Steroidobacter gossypii sp. nov., isolated from soil of cotton cropping field.</title>
        <authorList>
            <person name="Huang R."/>
            <person name="Yang S."/>
            <person name="Zhen C."/>
            <person name="Liu W."/>
        </authorList>
    </citation>
    <scope>NUCLEOTIDE SEQUENCE [LARGE SCALE GENOMIC DNA]</scope>
    <source>
        <strain evidence="1 2">S1-65</strain>
    </source>
</reference>